<evidence type="ECO:0000313" key="2">
    <source>
        <dbReference type="EMBL" id="MDX5930300.1"/>
    </source>
</evidence>
<sequence>MTETPTLSLTDRFAAIIRGLRNDVCTRGFQTGLNQLLLALISTRLTRIIERFAAIVSRDRANPAQPAETPSRKPRPTPKREPAPLRLPYHFAWLLRLVPPTITQGNAAVNGRIGIQSLLDDPELLALIARNRAAGRLFRPLCHMLGIQPPPLLRRPKRPRTPNPAPPDPNLTDPTPPINQPRRRSPRAAPRPSPFPSKPRTPPAWDQQLALHQILATRDFQF</sequence>
<name>A0AAW9DNJ3_ACIAO</name>
<feature type="region of interest" description="Disordered" evidence="1">
    <location>
        <begin position="148"/>
        <end position="207"/>
    </location>
</feature>
<accession>A0AAW9DNJ3</accession>
<dbReference type="Proteomes" id="UP001279553">
    <property type="component" value="Unassembled WGS sequence"/>
</dbReference>
<organism evidence="2 3">
    <name type="scientific">Acidiphilium acidophilum</name>
    <name type="common">Thiobacillus acidophilus</name>
    <dbReference type="NCBI Taxonomy" id="76588"/>
    <lineage>
        <taxon>Bacteria</taxon>
        <taxon>Pseudomonadati</taxon>
        <taxon>Pseudomonadota</taxon>
        <taxon>Alphaproteobacteria</taxon>
        <taxon>Acetobacterales</taxon>
        <taxon>Acidocellaceae</taxon>
        <taxon>Acidiphilium</taxon>
    </lineage>
</organism>
<dbReference type="EMBL" id="JAWXYB010000018">
    <property type="protein sequence ID" value="MDX5930300.1"/>
    <property type="molecule type" value="Genomic_DNA"/>
</dbReference>
<protein>
    <submittedName>
        <fullName evidence="2">Uncharacterized protein</fullName>
    </submittedName>
</protein>
<dbReference type="AlphaFoldDB" id="A0AAW9DNJ3"/>
<feature type="compositionally biased region" description="Pro residues" evidence="1">
    <location>
        <begin position="161"/>
        <end position="179"/>
    </location>
</feature>
<dbReference type="RefSeq" id="WP_319613257.1">
    <property type="nucleotide sequence ID" value="NZ_JAWXYB010000018.1"/>
</dbReference>
<keyword evidence="3" id="KW-1185">Reference proteome</keyword>
<gene>
    <name evidence="2" type="ORF">SIL87_05900</name>
</gene>
<reference evidence="2 3" key="1">
    <citation type="submission" date="2023-11" db="EMBL/GenBank/DDBJ databases">
        <title>MicrobeMod: A computational toolkit for identifying prokaryotic methylation and restriction-modification with nanopore sequencing.</title>
        <authorList>
            <person name="Crits-Christoph A."/>
            <person name="Kang S.C."/>
            <person name="Lee H."/>
            <person name="Ostrov N."/>
        </authorList>
    </citation>
    <scope>NUCLEOTIDE SEQUENCE [LARGE SCALE GENOMIC DNA]</scope>
    <source>
        <strain evidence="2 3">DSMZ 700</strain>
    </source>
</reference>
<evidence type="ECO:0000313" key="3">
    <source>
        <dbReference type="Proteomes" id="UP001279553"/>
    </source>
</evidence>
<evidence type="ECO:0000256" key="1">
    <source>
        <dbReference type="SAM" id="MobiDB-lite"/>
    </source>
</evidence>
<feature type="region of interest" description="Disordered" evidence="1">
    <location>
        <begin position="60"/>
        <end position="83"/>
    </location>
</feature>
<comment type="caution">
    <text evidence="2">The sequence shown here is derived from an EMBL/GenBank/DDBJ whole genome shotgun (WGS) entry which is preliminary data.</text>
</comment>
<feature type="compositionally biased region" description="Pro residues" evidence="1">
    <location>
        <begin position="189"/>
        <end position="202"/>
    </location>
</feature>
<proteinExistence type="predicted"/>